<name>A0A7S8IW51_9SPHN</name>
<evidence type="ECO:0000313" key="2">
    <source>
        <dbReference type="Proteomes" id="UP000594459"/>
    </source>
</evidence>
<dbReference type="GO" id="GO:0016757">
    <property type="term" value="F:glycosyltransferase activity"/>
    <property type="evidence" value="ECO:0007669"/>
    <property type="project" value="TreeGrafter"/>
</dbReference>
<dbReference type="CDD" id="cd03801">
    <property type="entry name" value="GT4_PimA-like"/>
    <property type="match status" value="1"/>
</dbReference>
<sequence length="378" mass="42553">MKRKRVVFRAEILTHYRVAFHERVRDLLHQHEVDYVLRVGTPRGDEIAKMDTVELPWTQRMRSYAIGSRGKLLWQSGLSDLTADLLIVGQENRILSNYPLQALRRLLTAKVAYFGHGRNFQSRNPNSRAERWKRFWAGKVDWWFAYTHQTKSHLIDLGYPPDQITVFENSVDTAEVRTLSAGLSASDVDRIRSEFDLNGRNIGIFVGGLYEDKRLDFLIDAAKRIRAGVRDFELVIVGGGPELARLKRLAEGNDWIKIVGPRFGAEKVGLMSLGQIFLMPGLVGLAILDAATMGLPTITTDFPYHSPEIAYLEDGVNGMIVPDWQDPAAYAAAVIDLLRDQGGLASMQDEARKLADRYSIEAMAERFANGVLEALARP</sequence>
<dbReference type="KEGG" id="qso:IRL76_07250"/>
<dbReference type="Pfam" id="PF13692">
    <property type="entry name" value="Glyco_trans_1_4"/>
    <property type="match status" value="1"/>
</dbReference>
<dbReference type="AlphaFoldDB" id="A0A7S8IW51"/>
<dbReference type="PANTHER" id="PTHR45947:SF3">
    <property type="entry name" value="SULFOQUINOVOSYL TRANSFERASE SQD2"/>
    <property type="match status" value="1"/>
</dbReference>
<dbReference type="RefSeq" id="WP_200984098.1">
    <property type="nucleotide sequence ID" value="NZ_CP064654.1"/>
</dbReference>
<reference evidence="1 2" key="1">
    <citation type="submission" date="2020-11" db="EMBL/GenBank/DDBJ databases">
        <title>The genome sequence of Erythrobacter sp. 6D36.</title>
        <authorList>
            <person name="Liu Y."/>
        </authorList>
    </citation>
    <scope>NUCLEOTIDE SEQUENCE [LARGE SCALE GENOMIC DNA]</scope>
    <source>
        <strain evidence="1 2">6D36</strain>
    </source>
</reference>
<dbReference type="InterPro" id="IPR050194">
    <property type="entry name" value="Glycosyltransferase_grp1"/>
</dbReference>
<keyword evidence="2" id="KW-1185">Reference proteome</keyword>
<evidence type="ECO:0000313" key="1">
    <source>
        <dbReference type="EMBL" id="QPD00306.1"/>
    </source>
</evidence>
<dbReference type="Proteomes" id="UP000594459">
    <property type="component" value="Chromosome"/>
</dbReference>
<keyword evidence="1" id="KW-0808">Transferase</keyword>
<dbReference type="SUPFAM" id="SSF53756">
    <property type="entry name" value="UDP-Glycosyltransferase/glycogen phosphorylase"/>
    <property type="match status" value="1"/>
</dbReference>
<protein>
    <submittedName>
        <fullName evidence="1">Glycosyltransferase family 4 protein</fullName>
    </submittedName>
</protein>
<dbReference type="EMBL" id="CP064654">
    <property type="protein sequence ID" value="QPD00306.1"/>
    <property type="molecule type" value="Genomic_DNA"/>
</dbReference>
<accession>A0A7S8IW51</accession>
<organism evidence="1 2">
    <name type="scientific">Qipengyuania soli</name>
    <dbReference type="NCBI Taxonomy" id="2782568"/>
    <lineage>
        <taxon>Bacteria</taxon>
        <taxon>Pseudomonadati</taxon>
        <taxon>Pseudomonadota</taxon>
        <taxon>Alphaproteobacteria</taxon>
        <taxon>Sphingomonadales</taxon>
        <taxon>Erythrobacteraceae</taxon>
        <taxon>Qipengyuania</taxon>
    </lineage>
</organism>
<proteinExistence type="predicted"/>
<dbReference type="Gene3D" id="3.40.50.2000">
    <property type="entry name" value="Glycogen Phosphorylase B"/>
    <property type="match status" value="2"/>
</dbReference>
<dbReference type="PANTHER" id="PTHR45947">
    <property type="entry name" value="SULFOQUINOVOSYL TRANSFERASE SQD2"/>
    <property type="match status" value="1"/>
</dbReference>
<gene>
    <name evidence="1" type="ORF">IRL76_07250</name>
</gene>